<dbReference type="Proteomes" id="UP001595710">
    <property type="component" value="Unassembled WGS sequence"/>
</dbReference>
<keyword evidence="2 4" id="KW-0479">Metal-binding</keyword>
<keyword evidence="5" id="KW-0732">Signal</keyword>
<evidence type="ECO:0000256" key="4">
    <source>
        <dbReference type="PROSITE-ProRule" id="PRU00433"/>
    </source>
</evidence>
<dbReference type="Pfam" id="PF13442">
    <property type="entry name" value="Cytochrome_CBB3"/>
    <property type="match status" value="1"/>
</dbReference>
<evidence type="ECO:0000256" key="1">
    <source>
        <dbReference type="ARBA" id="ARBA00022617"/>
    </source>
</evidence>
<keyword evidence="3 4" id="KW-0408">Iron</keyword>
<sequence>MDYNTLVKASLKLLIAGTFLVLTACTQDFGDAEGRSGGINEKGQAIYAEQCASCHGSSGQGGNGGSLIGCATCGDTSSLIAKIERDMPSASKALKGDDARNTAEYVFDAFNSGSIGSVQRTLPGLATMTEKEAIYKIAFDLAGRLPTDEEVATFSENVGGEKEVVYGFMEEDYFYERLKDIFNETMLTDRYRSENGGNVRGLYDGGNGQFQLPNPNGGNYTPFPDTREWESEVPGMLTRNYLRFFAEQGLARKPMLYVEFLARNDRDFREFVSGKYTVVNKFMFDMLGDNVVIVDPDQPRPNGSSKPVSNPEWRTFNSQKEINEYLDVVEYLGGIGLSTTDRNQYIMSDYPYDPRDLKAAQIFYNEKTGTGLPRASGVPHSGVITDELFLNVYTATETNMHRNRARMIYWFFAAKDLLAIEGNRDASTIAFDDFDGVSVGTNDPTQENPDCKVCHDIMDPVAKAFESYALNGLWDPDNSDRVPAHLKTVGWGLSNADIDYNQLGQGTSYANRELQWLGEQIANDPAYARGIAQIVVSGMLGQQILGEPGDDSPEEYRNAYAEQSRLIANAATEFKADSYNIKALVYAVTKSAYYRSANVASPSFSDKYTQVGAVSYLAPQVLHQKLRALNSGGWTNSLDLRQLNSRQFIGGMNSNDILKDADSVGGIIAGVLDRMAVEEACDIVNNEFNRDREERKLLKYVELNTNPMATNISAQTRMNNIRAIRSNIQFLYLAMLQKEVDLSSEEVNLVFDLFMSALENGATASSGCGGTNGNDIEDAWYVVVVFMLSDYRFIYG</sequence>
<gene>
    <name evidence="7" type="ORF">ACFOND_12610</name>
</gene>
<dbReference type="InterPro" id="IPR009056">
    <property type="entry name" value="Cyt_c-like_dom"/>
</dbReference>
<accession>A0ABV7WVX6</accession>
<protein>
    <submittedName>
        <fullName evidence="7">C-type cytochrome</fullName>
    </submittedName>
</protein>
<dbReference type="Gene3D" id="1.10.760.10">
    <property type="entry name" value="Cytochrome c-like domain"/>
    <property type="match status" value="1"/>
</dbReference>
<keyword evidence="1 4" id="KW-0349">Heme</keyword>
<evidence type="ECO:0000259" key="6">
    <source>
        <dbReference type="PROSITE" id="PS51007"/>
    </source>
</evidence>
<feature type="signal peptide" evidence="5">
    <location>
        <begin position="1"/>
        <end position="24"/>
    </location>
</feature>
<evidence type="ECO:0000256" key="5">
    <source>
        <dbReference type="SAM" id="SignalP"/>
    </source>
</evidence>
<evidence type="ECO:0000256" key="2">
    <source>
        <dbReference type="ARBA" id="ARBA00022723"/>
    </source>
</evidence>
<dbReference type="SUPFAM" id="SSF46626">
    <property type="entry name" value="Cytochrome c"/>
    <property type="match status" value="1"/>
</dbReference>
<comment type="caution">
    <text evidence="7">The sequence shown here is derived from an EMBL/GenBank/DDBJ whole genome shotgun (WGS) entry which is preliminary data.</text>
</comment>
<dbReference type="RefSeq" id="WP_290282061.1">
    <property type="nucleotide sequence ID" value="NZ_JAUFQI010000001.1"/>
</dbReference>
<dbReference type="InterPro" id="IPR036909">
    <property type="entry name" value="Cyt_c-like_dom_sf"/>
</dbReference>
<feature type="domain" description="Cytochrome c" evidence="6">
    <location>
        <begin position="38"/>
        <end position="110"/>
    </location>
</feature>
<reference evidence="8" key="1">
    <citation type="journal article" date="2019" name="Int. J. Syst. Evol. Microbiol.">
        <title>The Global Catalogue of Microorganisms (GCM) 10K type strain sequencing project: providing services to taxonomists for standard genome sequencing and annotation.</title>
        <authorList>
            <consortium name="The Broad Institute Genomics Platform"/>
            <consortium name="The Broad Institute Genome Sequencing Center for Infectious Disease"/>
            <person name="Wu L."/>
            <person name="Ma J."/>
        </authorList>
    </citation>
    <scope>NUCLEOTIDE SEQUENCE [LARGE SCALE GENOMIC DNA]</scope>
    <source>
        <strain evidence="8">CECT 8288</strain>
    </source>
</reference>
<dbReference type="PROSITE" id="PS51007">
    <property type="entry name" value="CYTC"/>
    <property type="match status" value="1"/>
</dbReference>
<organism evidence="7 8">
    <name type="scientific">Reinekea marina</name>
    <dbReference type="NCBI Taxonomy" id="1310421"/>
    <lineage>
        <taxon>Bacteria</taxon>
        <taxon>Pseudomonadati</taxon>
        <taxon>Pseudomonadota</taxon>
        <taxon>Gammaproteobacteria</taxon>
        <taxon>Oceanospirillales</taxon>
        <taxon>Saccharospirillaceae</taxon>
        <taxon>Reinekea</taxon>
    </lineage>
</organism>
<keyword evidence="8" id="KW-1185">Reference proteome</keyword>
<name>A0ABV7WVX6_9GAMM</name>
<evidence type="ECO:0000313" key="7">
    <source>
        <dbReference type="EMBL" id="MFC3702484.1"/>
    </source>
</evidence>
<dbReference type="EMBL" id="JBHRYN010000013">
    <property type="protein sequence ID" value="MFC3702484.1"/>
    <property type="molecule type" value="Genomic_DNA"/>
</dbReference>
<proteinExistence type="predicted"/>
<evidence type="ECO:0000313" key="8">
    <source>
        <dbReference type="Proteomes" id="UP001595710"/>
    </source>
</evidence>
<evidence type="ECO:0000256" key="3">
    <source>
        <dbReference type="ARBA" id="ARBA00023004"/>
    </source>
</evidence>
<feature type="chain" id="PRO_5046909834" evidence="5">
    <location>
        <begin position="25"/>
        <end position="796"/>
    </location>
</feature>